<accession>A0A9P0B5Z7</accession>
<name>A0A9P0B5Z7_BRAAE</name>
<dbReference type="EMBL" id="OV121135">
    <property type="protein sequence ID" value="CAH0555047.1"/>
    <property type="molecule type" value="Genomic_DNA"/>
</dbReference>
<proteinExistence type="predicted"/>
<gene>
    <name evidence="2" type="ORF">MELIAE_LOCUS6483</name>
</gene>
<dbReference type="AlphaFoldDB" id="A0A9P0B5Z7"/>
<evidence type="ECO:0000313" key="3">
    <source>
        <dbReference type="Proteomes" id="UP001154078"/>
    </source>
</evidence>
<organism evidence="2 3">
    <name type="scientific">Brassicogethes aeneus</name>
    <name type="common">Rape pollen beetle</name>
    <name type="synonym">Meligethes aeneus</name>
    <dbReference type="NCBI Taxonomy" id="1431903"/>
    <lineage>
        <taxon>Eukaryota</taxon>
        <taxon>Metazoa</taxon>
        <taxon>Ecdysozoa</taxon>
        <taxon>Arthropoda</taxon>
        <taxon>Hexapoda</taxon>
        <taxon>Insecta</taxon>
        <taxon>Pterygota</taxon>
        <taxon>Neoptera</taxon>
        <taxon>Endopterygota</taxon>
        <taxon>Coleoptera</taxon>
        <taxon>Polyphaga</taxon>
        <taxon>Cucujiformia</taxon>
        <taxon>Nitidulidae</taxon>
        <taxon>Meligethinae</taxon>
        <taxon>Brassicogethes</taxon>
    </lineage>
</organism>
<protein>
    <recommendedName>
        <fullName evidence="1">Transposable element P transposase-like RNase H domain-containing protein</fullName>
    </recommendedName>
</protein>
<evidence type="ECO:0000259" key="1">
    <source>
        <dbReference type="Pfam" id="PF21787"/>
    </source>
</evidence>
<dbReference type="Proteomes" id="UP001154078">
    <property type="component" value="Chromosome 4"/>
</dbReference>
<reference evidence="2" key="1">
    <citation type="submission" date="2021-12" db="EMBL/GenBank/DDBJ databases">
        <authorList>
            <person name="King R."/>
        </authorList>
    </citation>
    <scope>NUCLEOTIDE SEQUENCE</scope>
</reference>
<dbReference type="Pfam" id="PF21787">
    <property type="entry name" value="TNP-like_RNaseH_N"/>
    <property type="match status" value="1"/>
</dbReference>
<keyword evidence="3" id="KW-1185">Reference proteome</keyword>
<dbReference type="InterPro" id="IPR048365">
    <property type="entry name" value="TNP-like_RNaseH_N"/>
</dbReference>
<feature type="domain" description="Transposable element P transposase-like RNase H" evidence="1">
    <location>
        <begin position="59"/>
        <end position="190"/>
    </location>
</feature>
<sequence>MPVGKCEQKTKGRRYTENDKVFALALLKQTGPAYKYLSNIFSLLSRQTILKFLSKITIRHGFNNVIFDALKAESKNFKNDLDKYGMLILDEMSILTQLGYNRKDDKVVGFDTTETDSSEFANHAQVFMVRGIRQRWKQPMLINFHAGPAKSLYIANTIKTLVKKLKEAGFIVCSVICDQGTNNCAALSSLVKQTREEKLRRGEEMDISEFFFEVDGQKIIPLFDPPYLIKCVRNNLLKNNLVYFSNGKNKIAK</sequence>
<evidence type="ECO:0000313" key="2">
    <source>
        <dbReference type="EMBL" id="CAH0555047.1"/>
    </source>
</evidence>
<dbReference type="OrthoDB" id="7474070at2759"/>